<comment type="similarity">
    <text evidence="13">Belongs to the helicase family. DinG subfamily.</text>
</comment>
<evidence type="ECO:0000256" key="3">
    <source>
        <dbReference type="ARBA" id="ARBA00022741"/>
    </source>
</evidence>
<evidence type="ECO:0000313" key="16">
    <source>
        <dbReference type="Proteomes" id="UP001597206"/>
    </source>
</evidence>
<protein>
    <submittedName>
        <fullName evidence="15">ATP-dependent DNA helicase</fullName>
        <ecNumber evidence="15">3.6.4.12</ecNumber>
    </submittedName>
</protein>
<dbReference type="SUPFAM" id="SSF52540">
    <property type="entry name" value="P-loop containing nucleoside triphosphate hydrolases"/>
    <property type="match status" value="2"/>
</dbReference>
<evidence type="ECO:0000256" key="4">
    <source>
        <dbReference type="ARBA" id="ARBA00022763"/>
    </source>
</evidence>
<dbReference type="Pfam" id="PF06733">
    <property type="entry name" value="DEAD_2"/>
    <property type="match status" value="1"/>
</dbReference>
<keyword evidence="16" id="KW-1185">Reference proteome</keyword>
<reference evidence="16" key="1">
    <citation type="journal article" date="2019" name="Int. J. Syst. Evol. Microbiol.">
        <title>The Global Catalogue of Microorganisms (GCM) 10K type strain sequencing project: providing services to taxonomists for standard genome sequencing and annotation.</title>
        <authorList>
            <consortium name="The Broad Institute Genomics Platform"/>
            <consortium name="The Broad Institute Genome Sequencing Center for Infectious Disease"/>
            <person name="Wu L."/>
            <person name="Ma J."/>
        </authorList>
    </citation>
    <scope>NUCLEOTIDE SEQUENCE [LARGE SCALE GENOMIC DNA]</scope>
    <source>
        <strain evidence="16">CCUG 58411</strain>
    </source>
</reference>
<evidence type="ECO:0000256" key="2">
    <source>
        <dbReference type="ARBA" id="ARBA00022723"/>
    </source>
</evidence>
<dbReference type="Gene3D" id="1.10.275.30">
    <property type="match status" value="1"/>
</dbReference>
<dbReference type="Pfam" id="PF13307">
    <property type="entry name" value="Helicase_C_2"/>
    <property type="match status" value="1"/>
</dbReference>
<evidence type="ECO:0000256" key="13">
    <source>
        <dbReference type="ARBA" id="ARBA00038058"/>
    </source>
</evidence>
<name>A0ABW3PCU5_9PROT</name>
<feature type="domain" description="Helicase ATP-binding" evidence="14">
    <location>
        <begin position="167"/>
        <end position="433"/>
    </location>
</feature>
<keyword evidence="6 15" id="KW-0347">Helicase</keyword>
<accession>A0ABW3PCU5</accession>
<gene>
    <name evidence="15" type="ORF">ACFQ2T_05865</name>
</gene>
<evidence type="ECO:0000313" key="15">
    <source>
        <dbReference type="EMBL" id="MFD1122020.1"/>
    </source>
</evidence>
<evidence type="ECO:0000256" key="5">
    <source>
        <dbReference type="ARBA" id="ARBA00022801"/>
    </source>
</evidence>
<dbReference type="InterPro" id="IPR014013">
    <property type="entry name" value="Helic_SF1/SF2_ATP-bd_DinG/Rad3"/>
</dbReference>
<sequence length="749" mass="85492">MRTLCELTAKTGSLDQRFTPSPTAIEGMLGHLAVAYRREHYYQTEITLTGEYQNIFVRGRADGYDPELNQLEEVKTYKGHLDRMPENHRLLHWAQAKVYAHLMCMEKELPSINVALVYYNVTSKEETLLVEEYSADTLQAFFESLCGKLLVWAEQELAHRASRNSELSSLNFPYPEFRTGQRVLAESVYKSAMKQRHQLIQATTGIGKTLGTIFPLLKAMPEAKLDKVFFLTAKSSGRELGLNAVRTIQKTNPGLPIRTLELTSREKSCEHPDKSCHGESCPLANGFYDRLPKARNEALKLNMMDKSTIRKIALKHQVCPYYLSQDLANWSDVVVGDYNYYFDLHALLYAGTVLNEWKVSVLVDEAHNMIERSRKMYSAELNYGAFNEMLAQAPKSLKGVLEKLNISWIVLNRSQTVRYEVYAYIPEEFEDALQRVISKITDYLAEYPTFNDANVLNFYFDALQFSTLAESFGDHSLFDITKTETSVGLFQQDATLCIRNVIPAKHLTPRFQAANSNTLFSATLSPSSFFNDMLGMPENTSFVDVESPFDARQLKVKVARHISTRFKERHSSHEPIVHLVAKQFMERPGNYILFLSSFDYLNDVQSLFNSIYPHIPTRSQLRVMSEMDKQQFVNDFTLTSEGIAFAVLGGSFGEAIDLTGDRLIGAFIATLGLPQLNDVNEQMRLRMEKIFGLGYEYTYLYPGLQKVVQAAGRVIRTTNDIGVIHLMDDRYNQSKIKKLLPKWWPSPDR</sequence>
<dbReference type="Gene3D" id="3.40.50.300">
    <property type="entry name" value="P-loop containing nucleotide triphosphate hydrolases"/>
    <property type="match status" value="2"/>
</dbReference>
<dbReference type="PROSITE" id="PS51193">
    <property type="entry name" value="HELICASE_ATP_BIND_2"/>
    <property type="match status" value="1"/>
</dbReference>
<comment type="caution">
    <text evidence="15">The sequence shown here is derived from an EMBL/GenBank/DDBJ whole genome shotgun (WGS) entry which is preliminary data.</text>
</comment>
<evidence type="ECO:0000256" key="12">
    <source>
        <dbReference type="ARBA" id="ARBA00023235"/>
    </source>
</evidence>
<dbReference type="PANTHER" id="PTHR11472">
    <property type="entry name" value="DNA REPAIR DEAD HELICASE RAD3/XP-D SUBFAMILY MEMBER"/>
    <property type="match status" value="1"/>
</dbReference>
<keyword evidence="11" id="KW-0234">DNA repair</keyword>
<keyword evidence="8" id="KW-0408">Iron</keyword>
<dbReference type="InterPro" id="IPR006555">
    <property type="entry name" value="ATP-dep_Helicase_C"/>
</dbReference>
<dbReference type="SMART" id="SM00491">
    <property type="entry name" value="HELICc2"/>
    <property type="match status" value="1"/>
</dbReference>
<dbReference type="Proteomes" id="UP001597206">
    <property type="component" value="Unassembled WGS sequence"/>
</dbReference>
<dbReference type="InterPro" id="IPR045028">
    <property type="entry name" value="DinG/Rad3-like"/>
</dbReference>
<organism evidence="15 16">
    <name type="scientific">Methylophilus flavus</name>
    <dbReference type="NCBI Taxonomy" id="640084"/>
    <lineage>
        <taxon>Bacteria</taxon>
        <taxon>Pseudomonadati</taxon>
        <taxon>Pseudomonadota</taxon>
        <taxon>Betaproteobacteria</taxon>
        <taxon>Nitrosomonadales</taxon>
        <taxon>Methylophilaceae</taxon>
        <taxon>Methylophilus</taxon>
    </lineage>
</organism>
<keyword evidence="9" id="KW-0411">Iron-sulfur</keyword>
<dbReference type="EC" id="3.6.4.12" evidence="15"/>
<keyword evidence="4" id="KW-0227">DNA damage</keyword>
<keyword evidence="2" id="KW-0479">Metal-binding</keyword>
<keyword evidence="7" id="KW-0067">ATP-binding</keyword>
<dbReference type="InterPro" id="IPR027417">
    <property type="entry name" value="P-loop_NTPase"/>
</dbReference>
<dbReference type="InterPro" id="IPR011604">
    <property type="entry name" value="PDDEXK-like_dom_sf"/>
</dbReference>
<dbReference type="EMBL" id="JBHTLN010000001">
    <property type="protein sequence ID" value="MFD1122020.1"/>
    <property type="molecule type" value="Genomic_DNA"/>
</dbReference>
<dbReference type="GO" id="GO:0003678">
    <property type="term" value="F:DNA helicase activity"/>
    <property type="evidence" value="ECO:0007669"/>
    <property type="project" value="UniProtKB-EC"/>
</dbReference>
<keyword evidence="3" id="KW-0547">Nucleotide-binding</keyword>
<evidence type="ECO:0000256" key="7">
    <source>
        <dbReference type="ARBA" id="ARBA00022840"/>
    </source>
</evidence>
<evidence type="ECO:0000256" key="9">
    <source>
        <dbReference type="ARBA" id="ARBA00023014"/>
    </source>
</evidence>
<evidence type="ECO:0000256" key="1">
    <source>
        <dbReference type="ARBA" id="ARBA00022485"/>
    </source>
</evidence>
<evidence type="ECO:0000259" key="14">
    <source>
        <dbReference type="PROSITE" id="PS51193"/>
    </source>
</evidence>
<dbReference type="SMART" id="SM00488">
    <property type="entry name" value="DEXDc2"/>
    <property type="match status" value="1"/>
</dbReference>
<evidence type="ECO:0000256" key="11">
    <source>
        <dbReference type="ARBA" id="ARBA00023204"/>
    </source>
</evidence>
<evidence type="ECO:0000256" key="6">
    <source>
        <dbReference type="ARBA" id="ARBA00022806"/>
    </source>
</evidence>
<dbReference type="InterPro" id="IPR006554">
    <property type="entry name" value="Helicase-like_DEXD_c2"/>
</dbReference>
<proteinExistence type="inferred from homology"/>
<dbReference type="PANTHER" id="PTHR11472:SF34">
    <property type="entry name" value="REGULATOR OF TELOMERE ELONGATION HELICASE 1"/>
    <property type="match status" value="1"/>
</dbReference>
<dbReference type="Gene3D" id="3.90.320.10">
    <property type="match status" value="1"/>
</dbReference>
<keyword evidence="5 15" id="KW-0378">Hydrolase</keyword>
<evidence type="ECO:0000256" key="8">
    <source>
        <dbReference type="ARBA" id="ARBA00023004"/>
    </source>
</evidence>
<dbReference type="InterPro" id="IPR010614">
    <property type="entry name" value="RAD3-like_helicase_DEAD"/>
</dbReference>
<dbReference type="RefSeq" id="WP_379031779.1">
    <property type="nucleotide sequence ID" value="NZ_JBHTLN010000001.1"/>
</dbReference>
<dbReference type="GO" id="GO:0016787">
    <property type="term" value="F:hydrolase activity"/>
    <property type="evidence" value="ECO:0007669"/>
    <property type="project" value="UniProtKB-KW"/>
</dbReference>
<evidence type="ECO:0000256" key="10">
    <source>
        <dbReference type="ARBA" id="ARBA00023125"/>
    </source>
</evidence>
<keyword evidence="1" id="KW-0004">4Fe-4S</keyword>
<keyword evidence="12" id="KW-0413">Isomerase</keyword>
<keyword evidence="10" id="KW-0238">DNA-binding</keyword>